<accession>A0ABT1JRN5</accession>
<name>A0ABT1JRN5_9ACTN</name>
<organism evidence="1 2">
    <name type="scientific">Nonomuraea roseoviolacea subsp. carminata</name>
    <dbReference type="NCBI Taxonomy" id="160689"/>
    <lineage>
        <taxon>Bacteria</taxon>
        <taxon>Bacillati</taxon>
        <taxon>Actinomycetota</taxon>
        <taxon>Actinomycetes</taxon>
        <taxon>Streptosporangiales</taxon>
        <taxon>Streptosporangiaceae</taxon>
        <taxon>Nonomuraea</taxon>
    </lineage>
</organism>
<comment type="caution">
    <text evidence="1">The sequence shown here is derived from an EMBL/GenBank/DDBJ whole genome shotgun (WGS) entry which is preliminary data.</text>
</comment>
<evidence type="ECO:0000313" key="1">
    <source>
        <dbReference type="EMBL" id="MCP2343989.1"/>
    </source>
</evidence>
<reference evidence="1 2" key="1">
    <citation type="submission" date="2022-06" db="EMBL/GenBank/DDBJ databases">
        <title>Sequencing the genomes of 1000 actinobacteria strains.</title>
        <authorList>
            <person name="Klenk H.-P."/>
        </authorList>
    </citation>
    <scope>NUCLEOTIDE SEQUENCE [LARGE SCALE GENOMIC DNA]</scope>
    <source>
        <strain evidence="1 2">DSM 44170</strain>
    </source>
</reference>
<sequence length="99" mass="10900">MPILDGLVLPRGWRISSRLLAAWPIDGEHSLELWPTAPTGDGRLRWRYRLSRKSRTVFTASDVSSAVGAMLTIYAMDDVCGYCGAEHLSPGCPTRPLKA</sequence>
<dbReference type="EMBL" id="JAMZEC010000001">
    <property type="protein sequence ID" value="MCP2343989.1"/>
    <property type="molecule type" value="Genomic_DNA"/>
</dbReference>
<proteinExistence type="predicted"/>
<dbReference type="Proteomes" id="UP001320766">
    <property type="component" value="Unassembled WGS sequence"/>
</dbReference>
<dbReference type="RefSeq" id="WP_253764965.1">
    <property type="nucleotide sequence ID" value="NZ_BAAAVE010000001.1"/>
</dbReference>
<protein>
    <submittedName>
        <fullName evidence="1">Uncharacterized protein</fullName>
    </submittedName>
</protein>
<gene>
    <name evidence="1" type="ORF">HD595_000111</name>
</gene>
<keyword evidence="2" id="KW-1185">Reference proteome</keyword>
<evidence type="ECO:0000313" key="2">
    <source>
        <dbReference type="Proteomes" id="UP001320766"/>
    </source>
</evidence>